<reference evidence="1" key="1">
    <citation type="submission" date="2018-05" db="EMBL/GenBank/DDBJ databases">
        <authorList>
            <person name="Lanie J.A."/>
            <person name="Ng W.-L."/>
            <person name="Kazmierczak K.M."/>
            <person name="Andrzejewski T.M."/>
            <person name="Davidsen T.M."/>
            <person name="Wayne K.J."/>
            <person name="Tettelin H."/>
            <person name="Glass J.I."/>
            <person name="Rusch D."/>
            <person name="Podicherti R."/>
            <person name="Tsui H.-C.T."/>
            <person name="Winkler M.E."/>
        </authorList>
    </citation>
    <scope>NUCLEOTIDE SEQUENCE</scope>
</reference>
<organism evidence="1">
    <name type="scientific">marine metagenome</name>
    <dbReference type="NCBI Taxonomy" id="408172"/>
    <lineage>
        <taxon>unclassified sequences</taxon>
        <taxon>metagenomes</taxon>
        <taxon>ecological metagenomes</taxon>
    </lineage>
</organism>
<sequence length="148" mass="16888">VRLLISIYLIVFSSIKISSCPEPPRMVLNFKYEGTIGDIMPVVKEYLESKNYDIIHYASESGYILTDYRLFRLNTGRVYLALSVNINDLVVVLGMGKYEIVTAGIGNPDDMVKMKAVDKLPYRLQKKIFLPIIKGLEKKGLKLVKTRR</sequence>
<evidence type="ECO:0000313" key="1">
    <source>
        <dbReference type="EMBL" id="SVB89069.1"/>
    </source>
</evidence>
<name>A0A382HPC5_9ZZZZ</name>
<protein>
    <submittedName>
        <fullName evidence="1">Uncharacterized protein</fullName>
    </submittedName>
</protein>
<dbReference type="EMBL" id="UINC01062443">
    <property type="protein sequence ID" value="SVB89069.1"/>
    <property type="molecule type" value="Genomic_DNA"/>
</dbReference>
<proteinExistence type="predicted"/>
<accession>A0A382HPC5</accession>
<dbReference type="AlphaFoldDB" id="A0A382HPC5"/>
<gene>
    <name evidence="1" type="ORF">METZ01_LOCUS241923</name>
</gene>
<feature type="non-terminal residue" evidence="1">
    <location>
        <position position="1"/>
    </location>
</feature>